<feature type="region of interest" description="Disordered" evidence="1">
    <location>
        <begin position="78"/>
        <end position="117"/>
    </location>
</feature>
<dbReference type="EMBL" id="CAMAPF010001148">
    <property type="protein sequence ID" value="CAH9148072.1"/>
    <property type="molecule type" value="Genomic_DNA"/>
</dbReference>
<name>A0AAV0GJE0_9ASTE</name>
<feature type="domain" description="DUF3615" evidence="2">
    <location>
        <begin position="150"/>
        <end position="246"/>
    </location>
</feature>
<dbReference type="Pfam" id="PF12274">
    <property type="entry name" value="DUF3615"/>
    <property type="match status" value="1"/>
</dbReference>
<sequence length="261" mass="29248">MEEHLGCPKFFIPYLITRAPSYSLDSWPQVQVLSPFLLADTVFSFLVKFTPLAERKSSEQETMKNAEVYRLRSRTIYGSESRPSKTKRRGRSGQRMKDAGPKRQPVKHHGGLGPPPLQWTKKQLETMDATCQRIAEIGLEYYNTNKAPYAGDGATYELVETRDCTSFIKRMTSIVKAHSNFTAKPVHSNGPTMLFFTELSCPVSSKKPFVATNTTVHSCCLLGCDGEVNTGSNGCLSCDRSSLHHPLDEDFDVGHRIHRLS</sequence>
<keyword evidence="5" id="KW-1185">Reference proteome</keyword>
<feature type="compositionally biased region" description="Basic residues" evidence="1">
    <location>
        <begin position="84"/>
        <end position="94"/>
    </location>
</feature>
<dbReference type="PANTHER" id="PTHR34710:SF20">
    <property type="entry name" value="OS10G0550200 PROTEIN"/>
    <property type="match status" value="1"/>
</dbReference>
<evidence type="ECO:0000313" key="4">
    <source>
        <dbReference type="EMBL" id="CAH9148072.1"/>
    </source>
</evidence>
<dbReference type="InterPro" id="IPR022059">
    <property type="entry name" value="DUF3615"/>
</dbReference>
<gene>
    <name evidence="3" type="ORF">CEPIT_LOCUS21293</name>
    <name evidence="4" type="ORF">CEPIT_LOCUS44217</name>
</gene>
<dbReference type="AlphaFoldDB" id="A0AAV0GJE0"/>
<dbReference type="EMBL" id="CAMAPF010000256">
    <property type="protein sequence ID" value="CAH9115887.1"/>
    <property type="molecule type" value="Genomic_DNA"/>
</dbReference>
<protein>
    <recommendedName>
        <fullName evidence="2">DUF3615 domain-containing protein</fullName>
    </recommendedName>
</protein>
<evidence type="ECO:0000313" key="5">
    <source>
        <dbReference type="Proteomes" id="UP001152523"/>
    </source>
</evidence>
<organism evidence="4 5">
    <name type="scientific">Cuscuta epithymum</name>
    <dbReference type="NCBI Taxonomy" id="186058"/>
    <lineage>
        <taxon>Eukaryota</taxon>
        <taxon>Viridiplantae</taxon>
        <taxon>Streptophyta</taxon>
        <taxon>Embryophyta</taxon>
        <taxon>Tracheophyta</taxon>
        <taxon>Spermatophyta</taxon>
        <taxon>Magnoliopsida</taxon>
        <taxon>eudicotyledons</taxon>
        <taxon>Gunneridae</taxon>
        <taxon>Pentapetalae</taxon>
        <taxon>asterids</taxon>
        <taxon>lamiids</taxon>
        <taxon>Solanales</taxon>
        <taxon>Convolvulaceae</taxon>
        <taxon>Cuscuteae</taxon>
        <taxon>Cuscuta</taxon>
        <taxon>Cuscuta subgen. Cuscuta</taxon>
    </lineage>
</organism>
<dbReference type="PANTHER" id="PTHR34710">
    <property type="entry name" value="OS03G0834100 PROTEIN"/>
    <property type="match status" value="1"/>
</dbReference>
<proteinExistence type="predicted"/>
<dbReference type="Proteomes" id="UP001152523">
    <property type="component" value="Unassembled WGS sequence"/>
</dbReference>
<evidence type="ECO:0000256" key="1">
    <source>
        <dbReference type="SAM" id="MobiDB-lite"/>
    </source>
</evidence>
<evidence type="ECO:0000259" key="2">
    <source>
        <dbReference type="Pfam" id="PF12274"/>
    </source>
</evidence>
<evidence type="ECO:0000313" key="3">
    <source>
        <dbReference type="EMBL" id="CAH9115887.1"/>
    </source>
</evidence>
<comment type="caution">
    <text evidence="4">The sequence shown here is derived from an EMBL/GenBank/DDBJ whole genome shotgun (WGS) entry which is preliminary data.</text>
</comment>
<reference evidence="4" key="1">
    <citation type="submission" date="2022-07" db="EMBL/GenBank/DDBJ databases">
        <authorList>
            <person name="Macas J."/>
            <person name="Novak P."/>
            <person name="Neumann P."/>
        </authorList>
    </citation>
    <scope>NUCLEOTIDE SEQUENCE</scope>
</reference>
<accession>A0AAV0GJE0</accession>